<evidence type="ECO:0000313" key="1">
    <source>
        <dbReference type="EMBL" id="KHG20093.1"/>
    </source>
</evidence>
<dbReference type="GO" id="GO:1990904">
    <property type="term" value="C:ribonucleoprotein complex"/>
    <property type="evidence" value="ECO:0007669"/>
    <property type="project" value="UniProtKB-KW"/>
</dbReference>
<sequence>MVFLQSISRREFISYWKKEMSSSVVLKMLGRNLGITTLYNRLYGIWKPSKPF</sequence>
<name>A0A0B0P022_GOSAR</name>
<accession>A0A0B0P022</accession>
<organism evidence="1 2">
    <name type="scientific">Gossypium arboreum</name>
    <name type="common">Tree cotton</name>
    <name type="synonym">Gossypium nanking</name>
    <dbReference type="NCBI Taxonomy" id="29729"/>
    <lineage>
        <taxon>Eukaryota</taxon>
        <taxon>Viridiplantae</taxon>
        <taxon>Streptophyta</taxon>
        <taxon>Embryophyta</taxon>
        <taxon>Tracheophyta</taxon>
        <taxon>Spermatophyta</taxon>
        <taxon>Magnoliopsida</taxon>
        <taxon>eudicotyledons</taxon>
        <taxon>Gunneridae</taxon>
        <taxon>Pentapetalae</taxon>
        <taxon>rosids</taxon>
        <taxon>malvids</taxon>
        <taxon>Malvales</taxon>
        <taxon>Malvaceae</taxon>
        <taxon>Malvoideae</taxon>
        <taxon>Gossypium</taxon>
    </lineage>
</organism>
<protein>
    <submittedName>
        <fullName evidence="1">Ribonucleoprotein PTB-binding 2</fullName>
    </submittedName>
</protein>
<reference evidence="2" key="1">
    <citation type="submission" date="2014-09" db="EMBL/GenBank/DDBJ databases">
        <authorList>
            <person name="Mudge J."/>
            <person name="Ramaraj T."/>
            <person name="Lindquist I.E."/>
            <person name="Bharti A.K."/>
            <person name="Sundararajan A."/>
            <person name="Cameron C.T."/>
            <person name="Woodward J.E."/>
            <person name="May G.D."/>
            <person name="Brubaker C."/>
            <person name="Broadhvest J."/>
            <person name="Wilkins T.A."/>
        </authorList>
    </citation>
    <scope>NUCLEOTIDE SEQUENCE</scope>
    <source>
        <strain evidence="2">cv. AKA8401</strain>
    </source>
</reference>
<proteinExistence type="predicted"/>
<keyword evidence="2" id="KW-1185">Reference proteome</keyword>
<dbReference type="Proteomes" id="UP000032142">
    <property type="component" value="Unassembled WGS sequence"/>
</dbReference>
<dbReference type="AlphaFoldDB" id="A0A0B0P022"/>
<dbReference type="EMBL" id="KN414841">
    <property type="protein sequence ID" value="KHG20093.1"/>
    <property type="molecule type" value="Genomic_DNA"/>
</dbReference>
<gene>
    <name evidence="1" type="ORF">F383_09448</name>
</gene>
<keyword evidence="1" id="KW-0687">Ribonucleoprotein</keyword>
<evidence type="ECO:0000313" key="2">
    <source>
        <dbReference type="Proteomes" id="UP000032142"/>
    </source>
</evidence>